<sequence>MSDQREAIRSNAKYLRNVRPIDPEEICEYVEGTPHPAVVRQHLREDAPVLGLIERDDGSFVPVEDDPVGPNQRPVTEFPAEYGNALEELLVDRYGVDWHEDAAGNLLRSTIRRFKDRYLEGRHVEYDEDVASGYAIYHLPGYYAAIQYALDDLAERGLLGRNLRVLDVGAGVGGPALGLSDYLPDDALLEYHAIEPSAAADVLEKLLAETGRNVHTTVHRETAEAFDPSSVADDSFDPSDADDGFDLVLACNVLSELEDPEAVLQTYLETLAPDGTLLAMAPADRNTSIQLRDLERAVEDERRHDGTDEEVTVYSPAVRLWPNERPSDRGWSFDVRPDLEVPSFQRNLEDAADVSDREFVNVDVQFSYSLLRVDGRRRIDFSLETEDWAKMAEMDRHVTNRIDIVAAKLSRSLSEDDAGRSGSNPLFKISDGSESIDHYAVVTTETALNRPLFEADYGDVCSFERILALWNGDEEAYNLVVDEETIVDRIT</sequence>
<feature type="domain" description="DUF8157" evidence="2">
    <location>
        <begin position="5"/>
        <end position="56"/>
    </location>
</feature>
<dbReference type="Pfam" id="PF08242">
    <property type="entry name" value="Methyltransf_12"/>
    <property type="match status" value="1"/>
</dbReference>
<dbReference type="GeneID" id="14207392"/>
<dbReference type="Proteomes" id="UP000182829">
    <property type="component" value="Unassembled WGS sequence"/>
</dbReference>
<feature type="domain" description="DUF8157" evidence="3">
    <location>
        <begin position="392"/>
        <end position="490"/>
    </location>
</feature>
<evidence type="ECO:0000313" key="4">
    <source>
        <dbReference type="EMBL" id="SFJ68321.1"/>
    </source>
</evidence>
<protein>
    <submittedName>
        <fullName evidence="4">Methyltransferase domain-containing protein</fullName>
    </submittedName>
</protein>
<dbReference type="AlphaFoldDB" id="A0A1I3TF74"/>
<dbReference type="InterPro" id="IPR058470">
    <property type="entry name" value="DUF8157_N"/>
</dbReference>
<reference evidence="4 5" key="1">
    <citation type="submission" date="2016-10" db="EMBL/GenBank/DDBJ databases">
        <authorList>
            <person name="de Groot N.N."/>
        </authorList>
    </citation>
    <scope>NUCLEOTIDE SEQUENCE [LARGE SCALE GENOMIC DNA]</scope>
    <source>
        <strain evidence="4 5">SP2</strain>
    </source>
</reference>
<evidence type="ECO:0000259" key="1">
    <source>
        <dbReference type="Pfam" id="PF08242"/>
    </source>
</evidence>
<keyword evidence="4" id="KW-0489">Methyltransferase</keyword>
<accession>A0A1I3TF74</accession>
<gene>
    <name evidence="4" type="ORF">SAMN05443661_15714</name>
</gene>
<dbReference type="GO" id="GO:0032259">
    <property type="term" value="P:methylation"/>
    <property type="evidence" value="ECO:0007669"/>
    <property type="project" value="UniProtKB-KW"/>
</dbReference>
<dbReference type="OMA" id="YHLPDYY"/>
<evidence type="ECO:0000259" key="3">
    <source>
        <dbReference type="Pfam" id="PF26487"/>
    </source>
</evidence>
<dbReference type="Pfam" id="PF26487">
    <property type="entry name" value="DUF8157_C"/>
    <property type="match status" value="1"/>
</dbReference>
<dbReference type="GO" id="GO:0008168">
    <property type="term" value="F:methyltransferase activity"/>
    <property type="evidence" value="ECO:0007669"/>
    <property type="project" value="UniProtKB-KW"/>
</dbReference>
<dbReference type="EMBL" id="FORO01000057">
    <property type="protein sequence ID" value="SFJ68321.1"/>
    <property type="molecule type" value="Genomic_DNA"/>
</dbReference>
<dbReference type="Gene3D" id="3.40.50.150">
    <property type="entry name" value="Vaccinia Virus protein VP39"/>
    <property type="match status" value="1"/>
</dbReference>
<evidence type="ECO:0000259" key="2">
    <source>
        <dbReference type="Pfam" id="PF26486"/>
    </source>
</evidence>
<dbReference type="Pfam" id="PF26486">
    <property type="entry name" value="DUF8157"/>
    <property type="match status" value="1"/>
</dbReference>
<dbReference type="OrthoDB" id="117536at2157"/>
<dbReference type="InterPro" id="IPR029063">
    <property type="entry name" value="SAM-dependent_MTases_sf"/>
</dbReference>
<name>A0A1I3TF74_9EURY</name>
<proteinExistence type="predicted"/>
<dbReference type="CDD" id="cd02440">
    <property type="entry name" value="AdoMet_MTases"/>
    <property type="match status" value="1"/>
</dbReference>
<evidence type="ECO:0000313" key="5">
    <source>
        <dbReference type="Proteomes" id="UP000182829"/>
    </source>
</evidence>
<dbReference type="RefSeq" id="WP_005580039.1">
    <property type="nucleotide sequence ID" value="NZ_FORO01000057.1"/>
</dbReference>
<organism evidence="4 5">
    <name type="scientific">Natronobacterium gregoryi</name>
    <dbReference type="NCBI Taxonomy" id="44930"/>
    <lineage>
        <taxon>Archaea</taxon>
        <taxon>Methanobacteriati</taxon>
        <taxon>Methanobacteriota</taxon>
        <taxon>Stenosarchaea group</taxon>
        <taxon>Halobacteria</taxon>
        <taxon>Halobacteriales</taxon>
        <taxon>Natrialbaceae</taxon>
        <taxon>Natronobacterium</taxon>
    </lineage>
</organism>
<dbReference type="InterPro" id="IPR013217">
    <property type="entry name" value="Methyltransf_12"/>
</dbReference>
<dbReference type="SUPFAM" id="SSF53335">
    <property type="entry name" value="S-adenosyl-L-methionine-dependent methyltransferases"/>
    <property type="match status" value="1"/>
</dbReference>
<feature type="domain" description="Methyltransferase type 12" evidence="1">
    <location>
        <begin position="166"/>
        <end position="277"/>
    </location>
</feature>
<keyword evidence="4" id="KW-0808">Transferase</keyword>
<dbReference type="InterPro" id="IPR058959">
    <property type="entry name" value="DUF8157_C"/>
</dbReference>